<comment type="caution">
    <text evidence="2">The sequence shown here is derived from an EMBL/GenBank/DDBJ whole genome shotgun (WGS) entry which is preliminary data.</text>
</comment>
<dbReference type="Proteomes" id="UP000319619">
    <property type="component" value="Unassembled WGS sequence"/>
</dbReference>
<reference evidence="2 3" key="1">
    <citation type="submission" date="2017-06" db="EMBL/GenBank/DDBJ databases">
        <title>Novel microbial phyla capable of carbon fixation and sulfur reduction in deep-sea sediments.</title>
        <authorList>
            <person name="Huang J."/>
            <person name="Baker B."/>
            <person name="Wang Y."/>
        </authorList>
    </citation>
    <scope>NUCLEOTIDE SEQUENCE [LARGE SCALE GENOMIC DNA]</scope>
    <source>
        <strain evidence="2">B3_LCP</strain>
    </source>
</reference>
<evidence type="ECO:0000313" key="2">
    <source>
        <dbReference type="EMBL" id="TKJ41622.1"/>
    </source>
</evidence>
<evidence type="ECO:0000256" key="1">
    <source>
        <dbReference type="SAM" id="MobiDB-lite"/>
    </source>
</evidence>
<name>A0A532V3B9_UNCL8</name>
<organism evidence="2 3">
    <name type="scientific">candidate division LCP-89 bacterium B3_LCP</name>
    <dbReference type="NCBI Taxonomy" id="2012998"/>
    <lineage>
        <taxon>Bacteria</taxon>
        <taxon>Pseudomonadati</taxon>
        <taxon>Bacteria division LCP-89</taxon>
    </lineage>
</organism>
<gene>
    <name evidence="2" type="ORF">CEE37_03385</name>
</gene>
<feature type="compositionally biased region" description="Basic and acidic residues" evidence="1">
    <location>
        <begin position="51"/>
        <end position="64"/>
    </location>
</feature>
<dbReference type="EMBL" id="NJBN01000002">
    <property type="protein sequence ID" value="TKJ41622.1"/>
    <property type="molecule type" value="Genomic_DNA"/>
</dbReference>
<feature type="region of interest" description="Disordered" evidence="1">
    <location>
        <begin position="39"/>
        <end position="77"/>
    </location>
</feature>
<dbReference type="AlphaFoldDB" id="A0A532V3B9"/>
<sequence length="134" mass="15308">MKNPLIQLPPDRVTISDQGRVASKKWKVGDKPFIQILEETERNPSSSQIERNAEQVDPIRRIGDESESSNYGMSRKVTRLSQESRNMILDIGSRLELDSFPETNNMIIRSITRVNLNNGNSACETHWEVIPEDI</sequence>
<accession>A0A532V3B9</accession>
<proteinExistence type="predicted"/>
<protein>
    <submittedName>
        <fullName evidence="2">Uncharacterized protein</fullName>
    </submittedName>
</protein>
<evidence type="ECO:0000313" key="3">
    <source>
        <dbReference type="Proteomes" id="UP000319619"/>
    </source>
</evidence>